<feature type="domain" description="Reverse transcriptase" evidence="1">
    <location>
        <begin position="1"/>
        <end position="147"/>
    </location>
</feature>
<dbReference type="InterPro" id="IPR026960">
    <property type="entry name" value="RVT-Znf"/>
</dbReference>
<dbReference type="RefSeq" id="XP_056691685.1">
    <property type="nucleotide sequence ID" value="XM_056835707.1"/>
</dbReference>
<dbReference type="PANTHER" id="PTHR33116">
    <property type="entry name" value="REVERSE TRANSCRIPTASE ZINC-BINDING DOMAIN-CONTAINING PROTEIN-RELATED-RELATED"/>
    <property type="match status" value="1"/>
</dbReference>
<evidence type="ECO:0000313" key="3">
    <source>
        <dbReference type="RefSeq" id="XP_056691685.1"/>
    </source>
</evidence>
<protein>
    <recommendedName>
        <fullName evidence="1">Reverse transcriptase domain-containing protein</fullName>
    </recommendedName>
</protein>
<dbReference type="Pfam" id="PF13966">
    <property type="entry name" value="zf-RVT"/>
    <property type="match status" value="1"/>
</dbReference>
<dbReference type="PANTHER" id="PTHR33116:SF84">
    <property type="entry name" value="RNA-DIRECTED DNA POLYMERASE"/>
    <property type="match status" value="1"/>
</dbReference>
<dbReference type="Proteomes" id="UP000813463">
    <property type="component" value="Chromosome 2"/>
</dbReference>
<keyword evidence="2" id="KW-1185">Reference proteome</keyword>
<dbReference type="InterPro" id="IPR000477">
    <property type="entry name" value="RT_dom"/>
</dbReference>
<dbReference type="InterPro" id="IPR043502">
    <property type="entry name" value="DNA/RNA_pol_sf"/>
</dbReference>
<gene>
    <name evidence="3" type="primary">LOC110776044</name>
</gene>
<organism evidence="2 3">
    <name type="scientific">Spinacia oleracea</name>
    <name type="common">Spinach</name>
    <dbReference type="NCBI Taxonomy" id="3562"/>
    <lineage>
        <taxon>Eukaryota</taxon>
        <taxon>Viridiplantae</taxon>
        <taxon>Streptophyta</taxon>
        <taxon>Embryophyta</taxon>
        <taxon>Tracheophyta</taxon>
        <taxon>Spermatophyta</taxon>
        <taxon>Magnoliopsida</taxon>
        <taxon>eudicotyledons</taxon>
        <taxon>Gunneridae</taxon>
        <taxon>Pentapetalae</taxon>
        <taxon>Caryophyllales</taxon>
        <taxon>Chenopodiaceae</taxon>
        <taxon>Chenopodioideae</taxon>
        <taxon>Anserineae</taxon>
        <taxon>Spinacia</taxon>
    </lineage>
</organism>
<dbReference type="SUPFAM" id="SSF56672">
    <property type="entry name" value="DNA/RNA polymerases"/>
    <property type="match status" value="1"/>
</dbReference>
<accession>A0ABM3R7U8</accession>
<name>A0ABM3R7U8_SPIOL</name>
<reference evidence="3" key="2">
    <citation type="submission" date="2025-08" db="UniProtKB">
        <authorList>
            <consortium name="RefSeq"/>
        </authorList>
    </citation>
    <scope>IDENTIFICATION</scope>
    <source>
        <tissue evidence="3">Leaf</tissue>
    </source>
</reference>
<evidence type="ECO:0000259" key="1">
    <source>
        <dbReference type="PROSITE" id="PS50878"/>
    </source>
</evidence>
<proteinExistence type="predicted"/>
<reference evidence="2" key="1">
    <citation type="journal article" date="2021" name="Nat. Commun.">
        <title>Genomic analyses provide insights into spinach domestication and the genetic basis of agronomic traits.</title>
        <authorList>
            <person name="Cai X."/>
            <person name="Sun X."/>
            <person name="Xu C."/>
            <person name="Sun H."/>
            <person name="Wang X."/>
            <person name="Ge C."/>
            <person name="Zhang Z."/>
            <person name="Wang Q."/>
            <person name="Fei Z."/>
            <person name="Jiao C."/>
            <person name="Wang Q."/>
        </authorList>
    </citation>
    <scope>NUCLEOTIDE SEQUENCE [LARGE SCALE GENOMIC DNA]</scope>
    <source>
        <strain evidence="2">cv. Varoflay</strain>
    </source>
</reference>
<evidence type="ECO:0000313" key="2">
    <source>
        <dbReference type="Proteomes" id="UP000813463"/>
    </source>
</evidence>
<dbReference type="Pfam" id="PF00078">
    <property type="entry name" value="RVT_1"/>
    <property type="match status" value="1"/>
</dbReference>
<dbReference type="PROSITE" id="PS50878">
    <property type="entry name" value="RT_POL"/>
    <property type="match status" value="1"/>
</dbReference>
<sequence>MECVTTPMFSLMINGTMHGFFKSQRGLRQGDPMSPLLFVICMEYLSRVLHSMSLLPLFQYHPRCKAVKLTHLCFADDLILCCKGDFASICLLLQAFKLFSDTSGLQPNKQKSSIYCYGMSDSDINRVELVSGFTRSVLPFKYLGVPICSKKITTAQCDMLVDKMIARIKVWSSRNLSYSARMQLINSVLLSLHMYWAQVYVLPKQVLYEINKICRSFLWSGKAYSTKPSNISWEQSCCHKKEGGLGFRDVVKWNIALMGKYVWAVASKQDNVWIKWVNAVYVKDGVWWDYQPNASASWYWRKVCEIKEILKQYYSQNEFSTIAQYSVKVVYEKLIEARPLVTWDRLVWNRLNVPRHRFICWMAVQARLQTTAKLARIGVSVSPLCLLCGQQDEDHNHLFFSCSYSQQCLNDIRSWMSIPGISSDLQQITRGIDHSRHSQFKKQVWYAGLAAIVYVVWQCRNGSFWDKYVPTVQNSVKSIKHAVRDRIKVVMPKKVSRRDCTWFLAL</sequence>
<dbReference type="GeneID" id="110776044"/>